<dbReference type="AlphaFoldDB" id="A0A0P6WL58"/>
<protein>
    <submittedName>
        <fullName evidence="2">Uncharacterized protein</fullName>
    </submittedName>
</protein>
<comment type="caution">
    <text evidence="2">The sequence shown here is derived from an EMBL/GenBank/DDBJ whole genome shotgun (WGS) entry which is preliminary data.</text>
</comment>
<dbReference type="eggNOG" id="ENOG50345WB">
    <property type="taxonomic scope" value="Bacteria"/>
</dbReference>
<organism evidence="2 3">
    <name type="scientific">Rossellomorea vietnamensis</name>
    <dbReference type="NCBI Taxonomy" id="218284"/>
    <lineage>
        <taxon>Bacteria</taxon>
        <taxon>Bacillati</taxon>
        <taxon>Bacillota</taxon>
        <taxon>Bacilli</taxon>
        <taxon>Bacillales</taxon>
        <taxon>Bacillaceae</taxon>
        <taxon>Rossellomorea</taxon>
    </lineage>
</organism>
<dbReference type="OrthoDB" id="2381462at2"/>
<dbReference type="Proteomes" id="UP000050398">
    <property type="component" value="Unassembled WGS sequence"/>
</dbReference>
<reference evidence="2 3" key="1">
    <citation type="submission" date="2015-08" db="EMBL/GenBank/DDBJ databases">
        <title>Draft Genome Sequence of Bacillus vietnamensis UCD-SED5.</title>
        <authorList>
            <person name="Lee R.D."/>
            <person name="Jospin G."/>
            <person name="Lang J.M."/>
            <person name="Coil D.A."/>
            <person name="Eisen J.A."/>
        </authorList>
    </citation>
    <scope>NUCLEOTIDE SEQUENCE [LARGE SCALE GENOMIC DNA]</scope>
    <source>
        <strain evidence="2 3">UCD-SED5</strain>
    </source>
</reference>
<dbReference type="EMBL" id="LIXZ01000018">
    <property type="protein sequence ID" value="KPL58232.1"/>
    <property type="molecule type" value="Genomic_DNA"/>
</dbReference>
<feature type="transmembrane region" description="Helical" evidence="1">
    <location>
        <begin position="37"/>
        <end position="59"/>
    </location>
</feature>
<proteinExistence type="predicted"/>
<dbReference type="PATRIC" id="fig|218284.4.peg.1844"/>
<dbReference type="RefSeq" id="WP_060674057.1">
    <property type="nucleotide sequence ID" value="NZ_LIXZ01000018.1"/>
</dbReference>
<keyword evidence="1" id="KW-1133">Transmembrane helix</keyword>
<feature type="transmembrane region" description="Helical" evidence="1">
    <location>
        <begin position="79"/>
        <end position="99"/>
    </location>
</feature>
<feature type="transmembrane region" description="Helical" evidence="1">
    <location>
        <begin position="14"/>
        <end position="30"/>
    </location>
</feature>
<feature type="transmembrane region" description="Helical" evidence="1">
    <location>
        <begin position="137"/>
        <end position="158"/>
    </location>
</feature>
<keyword evidence="1" id="KW-0472">Membrane</keyword>
<keyword evidence="1" id="KW-0812">Transmembrane</keyword>
<feature type="transmembrane region" description="Helical" evidence="1">
    <location>
        <begin position="106"/>
        <end position="125"/>
    </location>
</feature>
<name>A0A0P6WL58_9BACI</name>
<evidence type="ECO:0000256" key="1">
    <source>
        <dbReference type="SAM" id="Phobius"/>
    </source>
</evidence>
<evidence type="ECO:0000313" key="2">
    <source>
        <dbReference type="EMBL" id="KPL58232.1"/>
    </source>
</evidence>
<gene>
    <name evidence="2" type="ORF">AM506_18115</name>
</gene>
<evidence type="ECO:0000313" key="3">
    <source>
        <dbReference type="Proteomes" id="UP000050398"/>
    </source>
</evidence>
<sequence length="180" mass="21229">MIFPLPREFDANELFIIFSTIITWAFMFLLPRRLSAVTITIIWTFNVFLALMADITLTVKPYELYFTIDHKAHELFDVVLHFVTYPTLPYFVVNSYQYYKPKGLKFLFFIVFWGGSAIALEWTSVQFHVFTYTGWKVYLSFLVYLIVFAASIWLSDFVEKKYPSKWNSKVLNMKKGSASQ</sequence>
<accession>A0A0P6WL58</accession>